<reference evidence="2 3" key="1">
    <citation type="journal article" date="2011" name="Science">
        <title>The Selaginella genome identifies genetic changes associated with the evolution of vascular plants.</title>
        <authorList>
            <person name="Banks J.A."/>
            <person name="Nishiyama T."/>
            <person name="Hasebe M."/>
            <person name="Bowman J.L."/>
            <person name="Gribskov M."/>
            <person name="dePamphilis C."/>
            <person name="Albert V.A."/>
            <person name="Aono N."/>
            <person name="Aoyama T."/>
            <person name="Ambrose B.A."/>
            <person name="Ashton N.W."/>
            <person name="Axtell M.J."/>
            <person name="Barker E."/>
            <person name="Barker M.S."/>
            <person name="Bennetzen J.L."/>
            <person name="Bonawitz N.D."/>
            <person name="Chapple C."/>
            <person name="Cheng C."/>
            <person name="Correa L.G."/>
            <person name="Dacre M."/>
            <person name="DeBarry J."/>
            <person name="Dreyer I."/>
            <person name="Elias M."/>
            <person name="Engstrom E.M."/>
            <person name="Estelle M."/>
            <person name="Feng L."/>
            <person name="Finet C."/>
            <person name="Floyd S.K."/>
            <person name="Frommer W.B."/>
            <person name="Fujita T."/>
            <person name="Gramzow L."/>
            <person name="Gutensohn M."/>
            <person name="Harholt J."/>
            <person name="Hattori M."/>
            <person name="Heyl A."/>
            <person name="Hirai T."/>
            <person name="Hiwatashi Y."/>
            <person name="Ishikawa M."/>
            <person name="Iwata M."/>
            <person name="Karol K.G."/>
            <person name="Koehler B."/>
            <person name="Kolukisaoglu U."/>
            <person name="Kubo M."/>
            <person name="Kurata T."/>
            <person name="Lalonde S."/>
            <person name="Li K."/>
            <person name="Li Y."/>
            <person name="Litt A."/>
            <person name="Lyons E."/>
            <person name="Manning G."/>
            <person name="Maruyama T."/>
            <person name="Michael T.P."/>
            <person name="Mikami K."/>
            <person name="Miyazaki S."/>
            <person name="Morinaga S."/>
            <person name="Murata T."/>
            <person name="Mueller-Roeber B."/>
            <person name="Nelson D.R."/>
            <person name="Obara M."/>
            <person name="Oguri Y."/>
            <person name="Olmstead R.G."/>
            <person name="Onodera N."/>
            <person name="Petersen B.L."/>
            <person name="Pils B."/>
            <person name="Prigge M."/>
            <person name="Rensing S.A."/>
            <person name="Riano-Pachon D.M."/>
            <person name="Roberts A.W."/>
            <person name="Sato Y."/>
            <person name="Scheller H.V."/>
            <person name="Schulz B."/>
            <person name="Schulz C."/>
            <person name="Shakirov E.V."/>
            <person name="Shibagaki N."/>
            <person name="Shinohara N."/>
            <person name="Shippen D.E."/>
            <person name="Soerensen I."/>
            <person name="Sotooka R."/>
            <person name="Sugimoto N."/>
            <person name="Sugita M."/>
            <person name="Sumikawa N."/>
            <person name="Tanurdzic M."/>
            <person name="Theissen G."/>
            <person name="Ulvskov P."/>
            <person name="Wakazuki S."/>
            <person name="Weng J.K."/>
            <person name="Willats W.W."/>
            <person name="Wipf D."/>
            <person name="Wolf P.G."/>
            <person name="Yang L."/>
            <person name="Zimmer A.D."/>
            <person name="Zhu Q."/>
            <person name="Mitros T."/>
            <person name="Hellsten U."/>
            <person name="Loque D."/>
            <person name="Otillar R."/>
            <person name="Salamov A."/>
            <person name="Schmutz J."/>
            <person name="Shapiro H."/>
            <person name="Lindquist E."/>
            <person name="Lucas S."/>
            <person name="Rokhsar D."/>
            <person name="Grigoriev I.V."/>
        </authorList>
    </citation>
    <scope>NUCLEOTIDE SEQUENCE [LARGE SCALE GENOMIC DNA]</scope>
</reference>
<evidence type="ECO:0000256" key="1">
    <source>
        <dbReference type="SAM" id="SignalP"/>
    </source>
</evidence>
<keyword evidence="3" id="KW-1185">Reference proteome</keyword>
<dbReference type="KEGG" id="smo:SELMODRAFT_427546"/>
<evidence type="ECO:0000313" key="3">
    <source>
        <dbReference type="Proteomes" id="UP000001514"/>
    </source>
</evidence>
<feature type="chain" id="PRO_5003123193" evidence="1">
    <location>
        <begin position="19"/>
        <end position="267"/>
    </location>
</feature>
<feature type="signal peptide" evidence="1">
    <location>
        <begin position="1"/>
        <end position="18"/>
    </location>
</feature>
<sequence>MRFPSLVLLVLCGILAQGQREGGGGGHRREGCQLDWISADPYPLMPQIQWLVRDALGNQSLDAFFRDNRTVREAERTVIPHVVENITATVLALRTDQNLAAGLESHTTMIREFPVDGGGGGGGASAQVVVLADDETLPVEEEEELCPQMVVLADDETLPEEEEESLVAVLMVVTLPQEDEEPLVVVTRPEEDEEPLEEIVASSVVPVCGDRGETARGGLLVEEEVALHQDLLVVPLVEEELAASLQLQLPLASKVLPNLLATLYLDE</sequence>
<dbReference type="Gramene" id="EFJ09986">
    <property type="protein sequence ID" value="EFJ09986"/>
    <property type="gene ID" value="SELMODRAFT_427546"/>
</dbReference>
<proteinExistence type="predicted"/>
<dbReference type="Proteomes" id="UP000001514">
    <property type="component" value="Unassembled WGS sequence"/>
</dbReference>
<keyword evidence="1" id="KW-0732">Signal</keyword>
<protein>
    <submittedName>
        <fullName evidence="2">Uncharacterized protein</fullName>
    </submittedName>
</protein>
<name>D8SZY5_SELML</name>
<evidence type="ECO:0000313" key="2">
    <source>
        <dbReference type="EMBL" id="EFJ09986.1"/>
    </source>
</evidence>
<dbReference type="InParanoid" id="D8SZY5"/>
<dbReference type="AlphaFoldDB" id="D8SZY5"/>
<organism evidence="3">
    <name type="scientific">Selaginella moellendorffii</name>
    <name type="common">Spikemoss</name>
    <dbReference type="NCBI Taxonomy" id="88036"/>
    <lineage>
        <taxon>Eukaryota</taxon>
        <taxon>Viridiplantae</taxon>
        <taxon>Streptophyta</taxon>
        <taxon>Embryophyta</taxon>
        <taxon>Tracheophyta</taxon>
        <taxon>Lycopodiopsida</taxon>
        <taxon>Selaginellales</taxon>
        <taxon>Selaginellaceae</taxon>
        <taxon>Selaginella</taxon>
    </lineage>
</organism>
<gene>
    <name evidence="2" type="ORF">SELMODRAFT_427546</name>
</gene>
<dbReference type="EMBL" id="GL377657">
    <property type="protein sequence ID" value="EFJ09986.1"/>
    <property type="molecule type" value="Genomic_DNA"/>
</dbReference>
<dbReference type="HOGENOM" id="CLU_1043530_0_0_1"/>
<accession>D8SZY5</accession>